<dbReference type="EMBL" id="CP025958">
    <property type="protein sequence ID" value="AWM35637.1"/>
    <property type="molecule type" value="Genomic_DNA"/>
</dbReference>
<gene>
    <name evidence="1" type="ORF">C1280_00435</name>
</gene>
<evidence type="ECO:0000313" key="1">
    <source>
        <dbReference type="EMBL" id="AWM35637.1"/>
    </source>
</evidence>
<evidence type="ECO:0000313" key="2">
    <source>
        <dbReference type="Proteomes" id="UP000245802"/>
    </source>
</evidence>
<name>A0A2Z3GVG5_9BACT</name>
<dbReference type="AlphaFoldDB" id="A0A2Z3GVG5"/>
<accession>A0A2Z3GVG5</accession>
<proteinExistence type="predicted"/>
<protein>
    <submittedName>
        <fullName evidence="1">Uncharacterized protein</fullName>
    </submittedName>
</protein>
<dbReference type="KEGG" id="gog:C1280_00435"/>
<sequence>MNEDQLKAELKALVARFETSPAPECRTIVRRCVEIQNQLLDSGLDRPLGSEYELDELFWSDQYAEFVEAYRLSRCSLLKDLERTAYACLVRVVGVDPPPGPKTRVRVLKRLKRRPPFSTVSFYGARGTLPVGATGLLLLCWLPPWMLFPLPGASSWMPVIDHEGAPFAVVDHPGANYLPPDAGALNGTYDGLPAQLVPLEQMERILSVSQSWFSPIRALLAWARNDTE</sequence>
<dbReference type="RefSeq" id="WP_010048726.1">
    <property type="nucleotide sequence ID" value="NZ_CP025958.1"/>
</dbReference>
<dbReference type="Proteomes" id="UP000245802">
    <property type="component" value="Chromosome"/>
</dbReference>
<keyword evidence="2" id="KW-1185">Reference proteome</keyword>
<reference evidence="1 2" key="1">
    <citation type="submission" date="2018-01" db="EMBL/GenBank/DDBJ databases">
        <title>G. obscuriglobus.</title>
        <authorList>
            <person name="Franke J."/>
            <person name="Blomberg W."/>
            <person name="Selmecki A."/>
        </authorList>
    </citation>
    <scope>NUCLEOTIDE SEQUENCE [LARGE SCALE GENOMIC DNA]</scope>
    <source>
        <strain evidence="1 2">DSM 5831</strain>
    </source>
</reference>
<organism evidence="1 2">
    <name type="scientific">Gemmata obscuriglobus</name>
    <dbReference type="NCBI Taxonomy" id="114"/>
    <lineage>
        <taxon>Bacteria</taxon>
        <taxon>Pseudomonadati</taxon>
        <taxon>Planctomycetota</taxon>
        <taxon>Planctomycetia</taxon>
        <taxon>Gemmatales</taxon>
        <taxon>Gemmataceae</taxon>
        <taxon>Gemmata</taxon>
    </lineage>
</organism>